<dbReference type="Pfam" id="PF08480">
    <property type="entry name" value="Disaggr_assoc"/>
    <property type="match status" value="1"/>
</dbReference>
<evidence type="ECO:0000256" key="1">
    <source>
        <dbReference type="ARBA" id="ARBA00022737"/>
    </source>
</evidence>
<dbReference type="GeneID" id="24851391"/>
<sequence>MIILLNRKSVIIFLVICFVLSGFSGASSAGSAPVVYVAGDGSGDYNCDGKDDHIQINQALKYVSENSAYTTVHLKGPFTYVINETLLIGNNTILEGDSGAKIKLVSNANWDVKKPMMKERSSGSHDITIRGFTIDGNREGNTNVESGKGYHNLIHLKNCQNINVYNMNLTSNHGDGLKTDSCSGIKLHDSTIYRLGHDGLYASSCSDIEAYNNTITCRTNSGLRLYNSNRARLHDNIITSDGSGGAGIEIQKYNSPVMDDIEIYNNVIYKTARVGMWIFGAGSYPDSSADLHIHHNQIYDTGTKSSSIIIGGIISDGFNALIENNVIDGVYGAGIVQKNVYSSAPSGSGYVLTLRNNIITNSRSSSGGSGCGVSNELTGTHSFVLQNNCFYGNEAGNCKNVQVSSSDIKADPRYADRNNHDYHLKSNTGRWNGKSWVNDGINSPCIDAGYSLSDYSAEPQDNGGRINIGAYGNTKYASKSGSAGDQAAGKVYDNRLREASPEAVFQNTSFIDIGGMSTGRYRDAMWFDLSKYETSAEIDNATLSLYWYYPAGKTRPEDTVIEVYRPASAWNPDYVSWNKRDRGIAWKNPGGDWYDKNGVLQGSTPYATVTLKSSTLPDNKYYKLDVTDLINEYIGGKYVNTGFLIKARTENNNYIAFYSMEAGSENQRPKLDLKT</sequence>
<dbReference type="PANTHER" id="PTHR22990:SF15">
    <property type="entry name" value="F-BOX ONLY PROTEIN 10"/>
    <property type="match status" value="1"/>
</dbReference>
<dbReference type="Gene3D" id="2.160.20.10">
    <property type="entry name" value="Single-stranded right-handed beta-helix, Pectin lyase-like"/>
    <property type="match status" value="1"/>
</dbReference>
<dbReference type="InterPro" id="IPR013687">
    <property type="entry name" value="Disaggr-rel"/>
</dbReference>
<dbReference type="Proteomes" id="UP000033058">
    <property type="component" value="Chromosome"/>
</dbReference>
<dbReference type="RefSeq" id="WP_011034848.1">
    <property type="nucleotide sequence ID" value="NZ_CP009509.1"/>
</dbReference>
<feature type="domain" description="Disaggregatase-related" evidence="2">
    <location>
        <begin position="493"/>
        <end position="672"/>
    </location>
</feature>
<dbReference type="HOGENOM" id="CLU_012607_0_0_2"/>
<dbReference type="EMBL" id="CP009509">
    <property type="protein sequence ID" value="AKB40669.1"/>
    <property type="molecule type" value="Genomic_DNA"/>
</dbReference>
<evidence type="ECO:0000313" key="4">
    <source>
        <dbReference type="EMBL" id="AKB40669.1"/>
    </source>
</evidence>
<protein>
    <submittedName>
        <fullName evidence="4">Uncharacterized protein</fullName>
    </submittedName>
</protein>
<gene>
    <name evidence="4" type="ORF">MSMAW_1678</name>
</gene>
<dbReference type="SUPFAM" id="SSF51126">
    <property type="entry name" value="Pectin lyase-like"/>
    <property type="match status" value="1"/>
</dbReference>
<evidence type="ECO:0000313" key="5">
    <source>
        <dbReference type="Proteomes" id="UP000033058"/>
    </source>
</evidence>
<dbReference type="InterPro" id="IPR051550">
    <property type="entry name" value="SCF-Subunits/Alg-Epimerases"/>
</dbReference>
<keyword evidence="1" id="KW-0677">Repeat</keyword>
<evidence type="ECO:0000259" key="2">
    <source>
        <dbReference type="Pfam" id="PF06848"/>
    </source>
</evidence>
<dbReference type="InterPro" id="IPR011050">
    <property type="entry name" value="Pectin_lyase_fold/virulence"/>
</dbReference>
<dbReference type="PATRIC" id="fig|1434117.4.peg.2140"/>
<dbReference type="InterPro" id="IPR012334">
    <property type="entry name" value="Pectin_lyas_fold"/>
</dbReference>
<dbReference type="InterPro" id="IPR006626">
    <property type="entry name" value="PbH1"/>
</dbReference>
<dbReference type="FunFam" id="2.160.20.10:FF:000069">
    <property type="entry name" value="Uncharacterized protein"/>
    <property type="match status" value="1"/>
</dbReference>
<dbReference type="SMART" id="SM00710">
    <property type="entry name" value="PbH1"/>
    <property type="match status" value="9"/>
</dbReference>
<accession>A0A0E3PXT0</accession>
<feature type="domain" description="Disaggregatase-related" evidence="3">
    <location>
        <begin position="258"/>
        <end position="449"/>
    </location>
</feature>
<proteinExistence type="predicted"/>
<dbReference type="InterPro" id="IPR010671">
    <property type="entry name" value="Disaggr-rel_dom"/>
</dbReference>
<reference evidence="4 5" key="1">
    <citation type="submission" date="2014-07" db="EMBL/GenBank/DDBJ databases">
        <title>Methanogenic archaea and the global carbon cycle.</title>
        <authorList>
            <person name="Henriksen J.R."/>
            <person name="Luke J."/>
            <person name="Reinhart S."/>
            <person name="Benedict M.N."/>
            <person name="Youngblut N.D."/>
            <person name="Metcalf M.E."/>
            <person name="Whitaker R.J."/>
            <person name="Metcalf W.W."/>
        </authorList>
    </citation>
    <scope>NUCLEOTIDE SEQUENCE [LARGE SCALE GENOMIC DNA]</scope>
    <source>
        <strain evidence="4 5">WWM610</strain>
    </source>
</reference>
<organism evidence="4 5">
    <name type="scientific">Methanosarcina mazei WWM610</name>
    <dbReference type="NCBI Taxonomy" id="1434117"/>
    <lineage>
        <taxon>Archaea</taxon>
        <taxon>Methanobacteriati</taxon>
        <taxon>Methanobacteriota</taxon>
        <taxon>Stenosarchaea group</taxon>
        <taxon>Methanomicrobia</taxon>
        <taxon>Methanosarcinales</taxon>
        <taxon>Methanosarcinaceae</taxon>
        <taxon>Methanosarcina</taxon>
    </lineage>
</organism>
<evidence type="ECO:0000259" key="3">
    <source>
        <dbReference type="Pfam" id="PF08480"/>
    </source>
</evidence>
<dbReference type="AlphaFoldDB" id="A0A0E3PXT0"/>
<dbReference type="NCBIfam" id="NF033679">
    <property type="entry name" value="DNRLRE_dom"/>
    <property type="match status" value="1"/>
</dbReference>
<name>A0A0E3PXT0_METMZ</name>
<dbReference type="PANTHER" id="PTHR22990">
    <property type="entry name" value="F-BOX ONLY PROTEIN"/>
    <property type="match status" value="1"/>
</dbReference>
<dbReference type="Pfam" id="PF06848">
    <property type="entry name" value="Disaggr_repeat"/>
    <property type="match status" value="1"/>
</dbReference>